<evidence type="ECO:0000313" key="5">
    <source>
        <dbReference type="EMBL" id="UYV27777.1"/>
    </source>
</evidence>
<reference evidence="4 7" key="1">
    <citation type="journal article" date="2017" name="Appl. Environ. Microbiol.">
        <title>Parallel evolution of two clades of a major Atlantic endemic Vibrio parahaemolyticus pathogen lineage by independent acquisition of related pathogenicity islands.</title>
        <authorList>
            <person name="Xu F."/>
            <person name="Gonzalez-Escalona N."/>
            <person name="Drees K.P."/>
            <person name="Sebra R.P."/>
            <person name="Cooper V.S."/>
            <person name="Jones S.H."/>
            <person name="Whistler C.A."/>
        </authorList>
    </citation>
    <scope>NUCLEOTIDE SEQUENCE [LARGE SCALE GENOMIC DNA]</scope>
    <source>
        <strain evidence="4 7">MAVP-3</strain>
    </source>
</reference>
<dbReference type="InterPro" id="IPR036429">
    <property type="entry name" value="SpoA-like_sf"/>
</dbReference>
<feature type="domain" description="Flagellar motor switch protein FliN-like C-terminal" evidence="3">
    <location>
        <begin position="253"/>
        <end position="320"/>
    </location>
</feature>
<gene>
    <name evidence="5" type="primary">vscQ</name>
    <name evidence="4" type="ORF">CA163_03355</name>
    <name evidence="5" type="ORF">M5598_07365</name>
    <name evidence="6" type="ORF">O1Q84_08480</name>
</gene>
<dbReference type="InterPro" id="IPR013385">
    <property type="entry name" value="T3SS_SpaO/YscQ/SpaO"/>
</dbReference>
<proteinExistence type="inferred from homology"/>
<dbReference type="PANTHER" id="PTHR30034:SF6">
    <property type="entry name" value="YOP PROTEINS TRANSLOCATION PROTEIN Q"/>
    <property type="match status" value="1"/>
</dbReference>
<dbReference type="GO" id="GO:0071978">
    <property type="term" value="P:bacterial-type flagellum-dependent swarming motility"/>
    <property type="evidence" value="ECO:0007669"/>
    <property type="project" value="TreeGrafter"/>
</dbReference>
<evidence type="ECO:0000313" key="6">
    <source>
        <dbReference type="EMBL" id="WAT88743.1"/>
    </source>
</evidence>
<dbReference type="InterPro" id="IPR003283">
    <property type="entry name" value="T3SS_OMP_SpaO"/>
</dbReference>
<evidence type="ECO:0000313" key="7">
    <source>
        <dbReference type="Proteomes" id="UP000214596"/>
    </source>
</evidence>
<evidence type="ECO:0000256" key="1">
    <source>
        <dbReference type="ARBA" id="ARBA00009226"/>
    </source>
</evidence>
<name>A0A227DIP9_VIBPH</name>
<reference evidence="5" key="2">
    <citation type="submission" date="2022-05" db="EMBL/GenBank/DDBJ databases">
        <title>Megaplasmid of Vibrio parahaemolyticus.</title>
        <authorList>
            <person name="Strauch E."/>
            <person name="Borowiak M."/>
        </authorList>
    </citation>
    <scope>NUCLEOTIDE SEQUENCE</scope>
    <source>
        <strain evidence="5">16-VB00198</strain>
    </source>
</reference>
<reference evidence="6" key="3">
    <citation type="submission" date="2022-12" db="EMBL/GenBank/DDBJ databases">
        <title>Vibrio parahaemolyticus become highly virulent by producing novel Tc toxins.</title>
        <authorList>
            <person name="Yang F."/>
            <person name="You Y."/>
            <person name="Lai Q."/>
            <person name="Xu L."/>
            <person name="Li F."/>
        </authorList>
    </citation>
    <scope>NUCLEOTIDE SEQUENCE</scope>
    <source>
        <strain evidence="6">Vp-HL-202005</strain>
    </source>
</reference>
<dbReference type="NCBIfam" id="TIGR02551">
    <property type="entry name" value="SpaO_YscQ"/>
    <property type="match status" value="1"/>
</dbReference>
<accession>A0A227DIP9</accession>
<protein>
    <submittedName>
        <fullName evidence="5">SctQ family type III secretion system cytoplasmic ring protein VscQ</fullName>
    </submittedName>
    <submittedName>
        <fullName evidence="4">Type III secretion system protein</fullName>
    </submittedName>
</protein>
<dbReference type="RefSeq" id="WP_011105899.1">
    <property type="nucleotide sequence ID" value="NZ_CANUHV010000021.1"/>
</dbReference>
<dbReference type="GeneID" id="1189178"/>
<dbReference type="Proteomes" id="UP001163036">
    <property type="component" value="Chromosome 1"/>
</dbReference>
<dbReference type="Pfam" id="PF01052">
    <property type="entry name" value="FliMN_C"/>
    <property type="match status" value="1"/>
</dbReference>
<evidence type="ECO:0000259" key="3">
    <source>
        <dbReference type="Pfam" id="PF01052"/>
    </source>
</evidence>
<dbReference type="PANTHER" id="PTHR30034">
    <property type="entry name" value="FLAGELLAR MOTOR SWITCH PROTEIN FLIM"/>
    <property type="match status" value="1"/>
</dbReference>
<evidence type="ECO:0000256" key="2">
    <source>
        <dbReference type="ARBA" id="ARBA00023026"/>
    </source>
</evidence>
<dbReference type="Proteomes" id="UP000214596">
    <property type="component" value="Unassembled WGS sequence"/>
</dbReference>
<dbReference type="STRING" id="670.ACZ92_16700"/>
<dbReference type="PRINTS" id="PR01339">
    <property type="entry name" value="TYPE3OMOPROT"/>
</dbReference>
<sequence>MATRGGSMKLTIPTVDAESIALTNQLCAKQCHFQGRDEHSISITASQKPEFSGYRLTTLVGGQTIQVDFCSAQLQQWLHSTLNATAFESLPNSLQLALLSTQIEPHADAFKRLFGQLPILSKLQPLEQSETQRNTLMLTLNKPSASLCLWVSEGQSVLVDALPPCSSQLTQHIALPVWLSLGKTHLDLNQFHSLELGDVIFFDQCYIAQQQAIVQVSNKNLWRCQLEDNTLYIIEKETNMNDVNTSETLTDHQQLPVELTFDIGHQTVTLEQLNQLQPGYVFELNQPVSKPVTLRANGKIIGECELVNVNDHLGVRVLELFGGTQEPA</sequence>
<evidence type="ECO:0000313" key="4">
    <source>
        <dbReference type="EMBL" id="OXE34233.1"/>
    </source>
</evidence>
<dbReference type="Proteomes" id="UP001156560">
    <property type="component" value="Chromosome 1"/>
</dbReference>
<dbReference type="EMBL" id="CP114194">
    <property type="protein sequence ID" value="WAT88743.1"/>
    <property type="molecule type" value="Genomic_DNA"/>
</dbReference>
<dbReference type="Gene3D" id="2.30.330.10">
    <property type="entry name" value="SpoA-like"/>
    <property type="match status" value="1"/>
</dbReference>
<keyword evidence="2" id="KW-0843">Virulence</keyword>
<dbReference type="EMBL" id="CP097355">
    <property type="protein sequence ID" value="UYV27777.1"/>
    <property type="molecule type" value="Genomic_DNA"/>
</dbReference>
<dbReference type="GO" id="GO:0030254">
    <property type="term" value="P:protein secretion by the type III secretion system"/>
    <property type="evidence" value="ECO:0007669"/>
    <property type="project" value="InterPro"/>
</dbReference>
<dbReference type="EMBL" id="NIXT01000100">
    <property type="protein sequence ID" value="OXE34233.1"/>
    <property type="molecule type" value="Genomic_DNA"/>
</dbReference>
<organism evidence="4 7">
    <name type="scientific">Vibrio parahaemolyticus</name>
    <dbReference type="NCBI Taxonomy" id="670"/>
    <lineage>
        <taxon>Bacteria</taxon>
        <taxon>Pseudomonadati</taxon>
        <taxon>Pseudomonadota</taxon>
        <taxon>Gammaproteobacteria</taxon>
        <taxon>Vibrionales</taxon>
        <taxon>Vibrionaceae</taxon>
        <taxon>Vibrio</taxon>
    </lineage>
</organism>
<dbReference type="GO" id="GO:0050918">
    <property type="term" value="P:positive chemotaxis"/>
    <property type="evidence" value="ECO:0007669"/>
    <property type="project" value="TreeGrafter"/>
</dbReference>
<comment type="similarity">
    <text evidence="1">Belongs to the FliN/MopA/SpaO family.</text>
</comment>
<dbReference type="SUPFAM" id="SSF101801">
    <property type="entry name" value="Surface presentation of antigens (SPOA)"/>
    <property type="match status" value="2"/>
</dbReference>
<dbReference type="OMA" id="ILANQRC"/>
<dbReference type="InterPro" id="IPR001543">
    <property type="entry name" value="FliN-like_C"/>
</dbReference>
<dbReference type="OrthoDB" id="9801534at2"/>
<dbReference type="AlphaFoldDB" id="A0A227DIP9"/>